<dbReference type="OrthoDB" id="60371at2759"/>
<evidence type="ECO:0000313" key="13">
    <source>
        <dbReference type="EMBL" id="KZM28492.1"/>
    </source>
</evidence>
<comment type="cofactor">
    <cofactor evidence="12">
        <name>Mg(2+)</name>
        <dbReference type="ChEBI" id="CHEBI:18420"/>
    </cofactor>
    <cofactor evidence="12">
        <name>Mn(2+)</name>
        <dbReference type="ChEBI" id="CHEBI:29035"/>
    </cofactor>
    <text evidence="12">Binds 2 divalent metal cations per subunit. Magnesium or manganese.</text>
</comment>
<comment type="similarity">
    <text evidence="11 12">Belongs to the DHBP synthase family.</text>
</comment>
<dbReference type="NCBIfam" id="TIGR00506">
    <property type="entry name" value="ribB"/>
    <property type="match status" value="1"/>
</dbReference>
<comment type="catalytic activity">
    <reaction evidence="12">
        <text>D-ribulose 5-phosphate = (2S)-2-hydroxy-3-oxobutyl phosphate + formate + H(+)</text>
        <dbReference type="Rhea" id="RHEA:18457"/>
        <dbReference type="ChEBI" id="CHEBI:15378"/>
        <dbReference type="ChEBI" id="CHEBI:15740"/>
        <dbReference type="ChEBI" id="CHEBI:58121"/>
        <dbReference type="ChEBI" id="CHEBI:58830"/>
        <dbReference type="EC" id="4.1.99.12"/>
    </reaction>
</comment>
<evidence type="ECO:0000256" key="6">
    <source>
        <dbReference type="ARBA" id="ARBA00022723"/>
    </source>
</evidence>
<keyword evidence="6 12" id="KW-0479">Metal-binding</keyword>
<evidence type="ECO:0000256" key="8">
    <source>
        <dbReference type="ARBA" id="ARBA00023206"/>
    </source>
</evidence>
<dbReference type="GO" id="GO:0008686">
    <property type="term" value="F:3,4-dihydroxy-2-butanone-4-phosphate synthase activity"/>
    <property type="evidence" value="ECO:0007669"/>
    <property type="project" value="UniProtKB-EC"/>
</dbReference>
<keyword evidence="8" id="KW-0318">Glutathionylation</keyword>
<dbReference type="GO" id="GO:0009231">
    <property type="term" value="P:riboflavin biosynthetic process"/>
    <property type="evidence" value="ECO:0007669"/>
    <property type="project" value="UniProtKB-UniPathway"/>
</dbReference>
<dbReference type="PANTHER" id="PTHR21327:SF18">
    <property type="entry name" value="3,4-DIHYDROXY-2-BUTANONE 4-PHOSPHATE SYNTHASE"/>
    <property type="match status" value="1"/>
</dbReference>
<dbReference type="Gene3D" id="3.90.870.10">
    <property type="entry name" value="DHBP synthase"/>
    <property type="match status" value="1"/>
</dbReference>
<evidence type="ECO:0000256" key="1">
    <source>
        <dbReference type="ARBA" id="ARBA00004904"/>
    </source>
</evidence>
<dbReference type="SUPFAM" id="SSF55821">
    <property type="entry name" value="YrdC/RibB"/>
    <property type="match status" value="1"/>
</dbReference>
<keyword evidence="7 12" id="KW-0460">Magnesium</keyword>
<evidence type="ECO:0000256" key="9">
    <source>
        <dbReference type="ARBA" id="ARBA00023211"/>
    </source>
</evidence>
<gene>
    <name evidence="13" type="ORF">ST47_g343</name>
</gene>
<dbReference type="AlphaFoldDB" id="A0A163M8G7"/>
<evidence type="ECO:0000256" key="4">
    <source>
        <dbReference type="ARBA" id="ARBA00018836"/>
    </source>
</evidence>
<dbReference type="EMBL" id="JYNV01000015">
    <property type="protein sequence ID" value="KZM28492.1"/>
    <property type="molecule type" value="Genomic_DNA"/>
</dbReference>
<evidence type="ECO:0000313" key="14">
    <source>
        <dbReference type="Proteomes" id="UP000076837"/>
    </source>
</evidence>
<dbReference type="Pfam" id="PF00926">
    <property type="entry name" value="DHBP_synthase"/>
    <property type="match status" value="1"/>
</dbReference>
<dbReference type="InterPro" id="IPR017945">
    <property type="entry name" value="DHBP_synth_RibB-like_a/b_dom"/>
</dbReference>
<keyword evidence="5 12" id="KW-0686">Riboflavin biosynthesis</keyword>
<keyword evidence="14" id="KW-1185">Reference proteome</keyword>
<dbReference type="PANTHER" id="PTHR21327">
    <property type="entry name" value="GTP CYCLOHYDROLASE II-RELATED"/>
    <property type="match status" value="1"/>
</dbReference>
<evidence type="ECO:0000256" key="11">
    <source>
        <dbReference type="ARBA" id="ARBA00060730"/>
    </source>
</evidence>
<sequence length="270" mass="28621">MATMPAETNGIAVNGLAVNGLAANELAASRPAEGIIHPTHELSNPPPADSAFDSIPDVVAAFANDEFVIVLDSPDRENEGDLIIAAESLTPEKAAFMIRYSSGYMCAPLPVSRAAALHLPQMVADNADPNRTAYAISIDANDDSVSTGISAHDRSLTCRLLADPNAKASHFRRPGHILPLQARDGGVRVRRGHTEAAVDLCRLAGKQPVGVICEMINDGESVDGKPALLGSGMMRTDECLAFGKKWGIKVCTIEDMVTYIEQNEGKLPVP</sequence>
<comment type="function">
    <text evidence="12">Catalyzes the conversion of D-ribulose 5-phosphate to formate and 3,4-dihydroxy-2-butanone 4-phosphate.</text>
</comment>
<dbReference type="UniPathway" id="UPA00275">
    <property type="reaction ID" value="UER00399"/>
</dbReference>
<organism evidence="13 14">
    <name type="scientific">Didymella rabiei</name>
    <name type="common">Chickpea ascochyta blight fungus</name>
    <name type="synonym">Mycosphaerella rabiei</name>
    <dbReference type="NCBI Taxonomy" id="5454"/>
    <lineage>
        <taxon>Eukaryota</taxon>
        <taxon>Fungi</taxon>
        <taxon>Dikarya</taxon>
        <taxon>Ascomycota</taxon>
        <taxon>Pezizomycotina</taxon>
        <taxon>Dothideomycetes</taxon>
        <taxon>Pleosporomycetidae</taxon>
        <taxon>Pleosporales</taxon>
        <taxon>Pleosporineae</taxon>
        <taxon>Didymellaceae</taxon>
        <taxon>Ascochyta</taxon>
    </lineage>
</organism>
<comment type="pathway">
    <text evidence="1 12">Cofactor biosynthesis; riboflavin biosynthesis; 2-hydroxy-3-oxobutyl phosphate from D-ribulose 5-phosphate: step 1/1.</text>
</comment>
<proteinExistence type="inferred from homology"/>
<name>A0A163M8G7_DIDRA</name>
<evidence type="ECO:0000256" key="5">
    <source>
        <dbReference type="ARBA" id="ARBA00022619"/>
    </source>
</evidence>
<dbReference type="STRING" id="5454.A0A163M8G7"/>
<reference evidence="13 14" key="1">
    <citation type="journal article" date="2016" name="Sci. Rep.">
        <title>Draft genome sequencing and secretome analysis of fungal phytopathogen Ascochyta rabiei provides insight into the necrotrophic effector repertoire.</title>
        <authorList>
            <person name="Verma S."/>
            <person name="Gazara R.K."/>
            <person name="Nizam S."/>
            <person name="Parween S."/>
            <person name="Chattopadhyay D."/>
            <person name="Verma P.K."/>
        </authorList>
    </citation>
    <scope>NUCLEOTIDE SEQUENCE [LARGE SCALE GENOMIC DNA]</scope>
    <source>
        <strain evidence="13 14">ArDII</strain>
    </source>
</reference>
<evidence type="ECO:0000256" key="2">
    <source>
        <dbReference type="ARBA" id="ARBA00011738"/>
    </source>
</evidence>
<evidence type="ECO:0000256" key="10">
    <source>
        <dbReference type="ARBA" id="ARBA00023239"/>
    </source>
</evidence>
<keyword evidence="10 12" id="KW-0456">Lyase</keyword>
<comment type="subunit">
    <text evidence="2 12">Homodimer.</text>
</comment>
<dbReference type="EC" id="4.1.99.12" evidence="3 12"/>
<dbReference type="GO" id="GO:0046872">
    <property type="term" value="F:metal ion binding"/>
    <property type="evidence" value="ECO:0007669"/>
    <property type="project" value="UniProtKB-KW"/>
</dbReference>
<evidence type="ECO:0000256" key="3">
    <source>
        <dbReference type="ARBA" id="ARBA00012153"/>
    </source>
</evidence>
<accession>A0A163M8G7</accession>
<evidence type="ECO:0000256" key="12">
    <source>
        <dbReference type="RuleBase" id="RU003843"/>
    </source>
</evidence>
<dbReference type="GO" id="GO:0005758">
    <property type="term" value="C:mitochondrial intermembrane space"/>
    <property type="evidence" value="ECO:0007669"/>
    <property type="project" value="TreeGrafter"/>
</dbReference>
<comment type="caution">
    <text evidence="13">The sequence shown here is derived from an EMBL/GenBank/DDBJ whole genome shotgun (WGS) entry which is preliminary data.</text>
</comment>
<evidence type="ECO:0000256" key="7">
    <source>
        <dbReference type="ARBA" id="ARBA00022842"/>
    </source>
</evidence>
<dbReference type="InterPro" id="IPR000422">
    <property type="entry name" value="DHBP_synthase_RibB"/>
</dbReference>
<protein>
    <recommendedName>
        <fullName evidence="4 12">3,4-dihydroxy-2-butanone 4-phosphate synthase</fullName>
        <shortName evidence="12">DHBP synthase</shortName>
        <ecNumber evidence="3 12">4.1.99.12</ecNumber>
    </recommendedName>
</protein>
<dbReference type="FunFam" id="3.90.870.10:FF:000002">
    <property type="entry name" value="3,4-dihydroxy-2-butanone 4-phosphate synthase"/>
    <property type="match status" value="1"/>
</dbReference>
<keyword evidence="9 12" id="KW-0464">Manganese</keyword>
<dbReference type="Proteomes" id="UP000076837">
    <property type="component" value="Unassembled WGS sequence"/>
</dbReference>
<dbReference type="GO" id="GO:0005829">
    <property type="term" value="C:cytosol"/>
    <property type="evidence" value="ECO:0007669"/>
    <property type="project" value="TreeGrafter"/>
</dbReference>